<dbReference type="EMBL" id="JACHMI010000001">
    <property type="protein sequence ID" value="MBB6555885.1"/>
    <property type="molecule type" value="Genomic_DNA"/>
</dbReference>
<evidence type="ECO:0000313" key="2">
    <source>
        <dbReference type="Proteomes" id="UP000565579"/>
    </source>
</evidence>
<keyword evidence="1" id="KW-0378">Hydrolase</keyword>
<gene>
    <name evidence="1" type="ORF">HD593_010680</name>
</gene>
<keyword evidence="2" id="KW-1185">Reference proteome</keyword>
<proteinExistence type="predicted"/>
<dbReference type="RefSeq" id="WP_185110393.1">
    <property type="nucleotide sequence ID" value="NZ_BAAAXY010000028.1"/>
</dbReference>
<dbReference type="AlphaFoldDB" id="A0A7X0U5V1"/>
<name>A0A7X0U5V1_9ACTN</name>
<protein>
    <submittedName>
        <fullName evidence="1">Creatinine amidohydrolase/Fe(II)-dependent formamide hydrolase-like protein</fullName>
    </submittedName>
</protein>
<dbReference type="GO" id="GO:0016787">
    <property type="term" value="F:hydrolase activity"/>
    <property type="evidence" value="ECO:0007669"/>
    <property type="project" value="UniProtKB-KW"/>
</dbReference>
<organism evidence="1 2">
    <name type="scientific">Nonomuraea rubra</name>
    <dbReference type="NCBI Taxonomy" id="46180"/>
    <lineage>
        <taxon>Bacteria</taxon>
        <taxon>Bacillati</taxon>
        <taxon>Actinomycetota</taxon>
        <taxon>Actinomycetes</taxon>
        <taxon>Streptosporangiales</taxon>
        <taxon>Streptosporangiaceae</taxon>
        <taxon>Nonomuraea</taxon>
    </lineage>
</organism>
<accession>A0A7X0U5V1</accession>
<reference evidence="1 2" key="1">
    <citation type="submission" date="2020-08" db="EMBL/GenBank/DDBJ databases">
        <title>Sequencing the genomes of 1000 actinobacteria strains.</title>
        <authorList>
            <person name="Klenk H.-P."/>
        </authorList>
    </citation>
    <scope>NUCLEOTIDE SEQUENCE [LARGE SCALE GENOMIC DNA]</scope>
    <source>
        <strain evidence="1 2">DSM 43768</strain>
    </source>
</reference>
<sequence>MIKSHPARAKVRDPWLVMVLIVLTIVFSSGYGVMAVAANEGLCQKRANYENALVRKALSPVLSHAGLVGSMEDQSDCDSSTYGSYVYVSIENVKPENVVAAFAKAGWSSGPASERTRDCAAGCDAYDLTKKFGERIVNVLVEGAHDVEILASAADDCWDADGYRCVDG</sequence>
<dbReference type="Proteomes" id="UP000565579">
    <property type="component" value="Unassembled WGS sequence"/>
</dbReference>
<comment type="caution">
    <text evidence="1">The sequence shown here is derived from an EMBL/GenBank/DDBJ whole genome shotgun (WGS) entry which is preliminary data.</text>
</comment>
<evidence type="ECO:0000313" key="1">
    <source>
        <dbReference type="EMBL" id="MBB6555885.1"/>
    </source>
</evidence>